<sequence length="165" mass="18315">MIPLRAALTFLLLVAASLPQAQTVDAPPLHLQLPSTWTLDSARRPMEGKGPDGEKMMVTIARALPNKTTTAREDAHAFAQGVLKDVASRNGKLVVRAVEEFPVPEGKTAYSSASESSRMFGKYYFIQYLLASENAMFYFTFEGKGEALPALKRFDALMNEQRWDE</sequence>
<dbReference type="RefSeq" id="WP_152803117.1">
    <property type="nucleotide sequence ID" value="NZ_WHUF01000002.1"/>
</dbReference>
<name>A0A843SB10_9BURK</name>
<feature type="chain" id="PRO_5032365606" description="DUF1795 domain-containing protein" evidence="1">
    <location>
        <begin position="22"/>
        <end position="165"/>
    </location>
</feature>
<organism evidence="2 3">
    <name type="scientific">Rugamonas rivuli</name>
    <dbReference type="NCBI Taxonomy" id="2743358"/>
    <lineage>
        <taxon>Bacteria</taxon>
        <taxon>Pseudomonadati</taxon>
        <taxon>Pseudomonadota</taxon>
        <taxon>Betaproteobacteria</taxon>
        <taxon>Burkholderiales</taxon>
        <taxon>Oxalobacteraceae</taxon>
        <taxon>Telluria group</taxon>
        <taxon>Rugamonas</taxon>
    </lineage>
</organism>
<evidence type="ECO:0000313" key="3">
    <source>
        <dbReference type="Proteomes" id="UP000444318"/>
    </source>
</evidence>
<keyword evidence="3" id="KW-1185">Reference proteome</keyword>
<dbReference type="Proteomes" id="UP000444318">
    <property type="component" value="Unassembled WGS sequence"/>
</dbReference>
<evidence type="ECO:0008006" key="4">
    <source>
        <dbReference type="Google" id="ProtNLM"/>
    </source>
</evidence>
<accession>A0A843SB10</accession>
<keyword evidence="1" id="KW-0732">Signal</keyword>
<dbReference type="EMBL" id="WHUF01000002">
    <property type="protein sequence ID" value="MQA19380.1"/>
    <property type="molecule type" value="Genomic_DNA"/>
</dbReference>
<dbReference type="AlphaFoldDB" id="A0A843SB10"/>
<evidence type="ECO:0000256" key="1">
    <source>
        <dbReference type="SAM" id="SignalP"/>
    </source>
</evidence>
<protein>
    <recommendedName>
        <fullName evidence="4">DUF1795 domain-containing protein</fullName>
    </recommendedName>
</protein>
<comment type="caution">
    <text evidence="2">The sequence shown here is derived from an EMBL/GenBank/DDBJ whole genome shotgun (WGS) entry which is preliminary data.</text>
</comment>
<evidence type="ECO:0000313" key="2">
    <source>
        <dbReference type="EMBL" id="MQA19380.1"/>
    </source>
</evidence>
<proteinExistence type="predicted"/>
<gene>
    <name evidence="2" type="ORF">GEV01_07615</name>
</gene>
<reference evidence="2 3" key="1">
    <citation type="submission" date="2019-10" db="EMBL/GenBank/DDBJ databases">
        <title>Two novel species isolated from a subtropical stream in China.</title>
        <authorList>
            <person name="Lu H."/>
        </authorList>
    </citation>
    <scope>NUCLEOTIDE SEQUENCE [LARGE SCALE GENOMIC DNA]</scope>
    <source>
        <strain evidence="2 3">FT103W</strain>
    </source>
</reference>
<feature type="signal peptide" evidence="1">
    <location>
        <begin position="1"/>
        <end position="21"/>
    </location>
</feature>